<dbReference type="EMBL" id="OBKZ01000045">
    <property type="protein sequence ID" value="SOB54296.1"/>
    <property type="molecule type" value="Genomic_DNA"/>
</dbReference>
<dbReference type="InterPro" id="IPR013840">
    <property type="entry name" value="DNAligase_N"/>
</dbReference>
<dbReference type="EC" id="6.5.1.2" evidence="7"/>
<dbReference type="Gene3D" id="2.40.50.140">
    <property type="entry name" value="Nucleic acid-binding proteins"/>
    <property type="match status" value="1"/>
</dbReference>
<evidence type="ECO:0000259" key="9">
    <source>
        <dbReference type="SMART" id="SM00532"/>
    </source>
</evidence>
<proteinExistence type="inferred from homology"/>
<evidence type="ECO:0000256" key="7">
    <source>
        <dbReference type="HAMAP-Rule" id="MF_01587"/>
    </source>
</evidence>
<name>A0AAX2HB68_9PSED</name>
<dbReference type="Gene3D" id="1.10.150.20">
    <property type="entry name" value="5' to 3' exonuclease, C-terminal subdomain"/>
    <property type="match status" value="1"/>
</dbReference>
<evidence type="ECO:0000256" key="8">
    <source>
        <dbReference type="SAM" id="SignalP"/>
    </source>
</evidence>
<dbReference type="Pfam" id="PF03120">
    <property type="entry name" value="OB_DNA_ligase"/>
    <property type="match status" value="1"/>
</dbReference>
<evidence type="ECO:0000256" key="3">
    <source>
        <dbReference type="ARBA" id="ARBA00022763"/>
    </source>
</evidence>
<comment type="caution">
    <text evidence="10">The sequence shown here is derived from an EMBL/GenBank/DDBJ whole genome shotgun (WGS) entry which is preliminary data.</text>
</comment>
<dbReference type="InterPro" id="IPR001679">
    <property type="entry name" value="DNA_ligase"/>
</dbReference>
<dbReference type="HAMAP" id="MF_01587">
    <property type="entry name" value="DNA_ligase_B"/>
    <property type="match status" value="1"/>
</dbReference>
<dbReference type="InterPro" id="IPR004150">
    <property type="entry name" value="NAD_DNA_ligase_OB"/>
</dbReference>
<dbReference type="GO" id="GO:0003911">
    <property type="term" value="F:DNA ligase (NAD+) activity"/>
    <property type="evidence" value="ECO:0007669"/>
    <property type="project" value="UniProtKB-UniRule"/>
</dbReference>
<dbReference type="SMART" id="SM00532">
    <property type="entry name" value="LIGANc"/>
    <property type="match status" value="1"/>
</dbReference>
<gene>
    <name evidence="7 10" type="primary">ligB</name>
    <name evidence="10" type="ORF">PLUA15_50169</name>
</gene>
<dbReference type="PIRSF" id="PIRSF001604">
    <property type="entry name" value="LigA"/>
    <property type="match status" value="1"/>
</dbReference>
<dbReference type="SUPFAM" id="SSF56091">
    <property type="entry name" value="DNA ligase/mRNA capping enzyme, catalytic domain"/>
    <property type="match status" value="1"/>
</dbReference>
<organism evidence="10 11">
    <name type="scientific">Pseudomonas lundensis</name>
    <dbReference type="NCBI Taxonomy" id="86185"/>
    <lineage>
        <taxon>Bacteria</taxon>
        <taxon>Pseudomonadati</taxon>
        <taxon>Pseudomonadota</taxon>
        <taxon>Gammaproteobacteria</taxon>
        <taxon>Pseudomonadales</taxon>
        <taxon>Pseudomonadaceae</taxon>
        <taxon>Pseudomonas</taxon>
    </lineage>
</organism>
<evidence type="ECO:0000256" key="6">
    <source>
        <dbReference type="ARBA" id="ARBA00034005"/>
    </source>
</evidence>
<dbReference type="Proteomes" id="UP000219564">
    <property type="component" value="Unassembled WGS sequence"/>
</dbReference>
<evidence type="ECO:0000313" key="11">
    <source>
        <dbReference type="Proteomes" id="UP000219564"/>
    </source>
</evidence>
<evidence type="ECO:0000256" key="5">
    <source>
        <dbReference type="ARBA" id="ARBA00023204"/>
    </source>
</evidence>
<evidence type="ECO:0000256" key="1">
    <source>
        <dbReference type="ARBA" id="ARBA00022598"/>
    </source>
</evidence>
<dbReference type="InterPro" id="IPR012340">
    <property type="entry name" value="NA-bd_OB-fold"/>
</dbReference>
<dbReference type="InterPro" id="IPR050326">
    <property type="entry name" value="NAD_dep_DNA_ligaseB"/>
</dbReference>
<dbReference type="InterPro" id="IPR010994">
    <property type="entry name" value="RuvA_2-like"/>
</dbReference>
<keyword evidence="4 7" id="KW-0520">NAD</keyword>
<dbReference type="Pfam" id="PF14520">
    <property type="entry name" value="HHH_5"/>
    <property type="match status" value="1"/>
</dbReference>
<protein>
    <recommendedName>
        <fullName evidence="7">DNA ligase B</fullName>
        <ecNumber evidence="7">6.5.1.2</ecNumber>
    </recommendedName>
    <alternativeName>
        <fullName evidence="7">Polydeoxyribonucleotide synthase [NAD(+)] B</fullName>
    </alternativeName>
</protein>
<feature type="signal peptide" evidence="8">
    <location>
        <begin position="1"/>
        <end position="23"/>
    </location>
</feature>
<reference evidence="10 11" key="1">
    <citation type="submission" date="2017-08" db="EMBL/GenBank/DDBJ databases">
        <authorList>
            <person name="Chaillou S."/>
        </authorList>
    </citation>
    <scope>NUCLEOTIDE SEQUENCE [LARGE SCALE GENOMIC DNA]</scope>
    <source>
        <strain evidence="10 11">MFPA15A1205</strain>
    </source>
</reference>
<feature type="chain" id="PRO_5043634647" description="DNA ligase B" evidence="8">
    <location>
        <begin position="24"/>
        <end position="561"/>
    </location>
</feature>
<dbReference type="Gene3D" id="1.10.287.610">
    <property type="entry name" value="Helix hairpin bin"/>
    <property type="match status" value="1"/>
</dbReference>
<accession>A0AAX2HB68</accession>
<sequence>MMLVTLRLLSGLALAFLTAFAGAATCPDGSPAQANLSISRLEQQVQIWDDSYHRLGVSLVTDAQYDQARARLEQWQRCVGATPASDPLHTARGKVAHPVPHTGLSKLPDDQAVKRWLANRRGIWVQPKVDGVAVTLTYREGQLQHVISRGDGEKGQDWTASALTLNAIPRTLAHPVTLVLHGELYWRLPGHVQATSGSLNARSLVAGLMARHTLAPEHAERIGLFVWDWPDGPATLNERLQHLTRLGFVDSQTYSQPVEHFEQARDWRQRWHTTALPFATDGVVLRQSERPDAKRWQAKPPNWAVAWKYPHAQAISEVRSVTFNIGRTGRITPMLTLAPVTLDDRRIQRISVGSLQRWQTLDIRPGDHVAISLAGMTIPRLDSVVLRAPERLEVNAPNPQNFHSLSCWQPTPGCESQFLARLNRLSSKQGLALPFVGPGTWKKLIQSGQINSLTDWLTLDASRLVKIAGFGERSSERLLTSFQGARQQPFERWVKAIGFPPTGDAALGHSWQALVARDTDAWRAEPGIGPRRAEQLSAFLQDPNVRAISETLRAAAVPGFD</sequence>
<keyword evidence="8" id="KW-0732">Signal</keyword>
<feature type="domain" description="NAD-dependent DNA ligase N-terminal" evidence="9">
    <location>
        <begin position="33"/>
        <end position="430"/>
    </location>
</feature>
<feature type="active site" description="N6-AMP-lysine intermediate" evidence="7">
    <location>
        <position position="128"/>
    </location>
</feature>
<dbReference type="InterPro" id="IPR020923">
    <property type="entry name" value="DNA_ligase_B"/>
</dbReference>
<evidence type="ECO:0000256" key="2">
    <source>
        <dbReference type="ARBA" id="ARBA00022705"/>
    </source>
</evidence>
<dbReference type="AlphaFoldDB" id="A0AAX2HB68"/>
<dbReference type="GO" id="GO:0006281">
    <property type="term" value="P:DNA repair"/>
    <property type="evidence" value="ECO:0007669"/>
    <property type="project" value="UniProtKB-KW"/>
</dbReference>
<dbReference type="Pfam" id="PF01653">
    <property type="entry name" value="DNA_ligase_aden"/>
    <property type="match status" value="1"/>
</dbReference>
<dbReference type="SUPFAM" id="SSF50249">
    <property type="entry name" value="Nucleic acid-binding proteins"/>
    <property type="match status" value="1"/>
</dbReference>
<keyword evidence="2 7" id="KW-0235">DNA replication</keyword>
<dbReference type="PANTHER" id="PTHR47810:SF1">
    <property type="entry name" value="DNA LIGASE B"/>
    <property type="match status" value="1"/>
</dbReference>
<evidence type="ECO:0000313" key="10">
    <source>
        <dbReference type="EMBL" id="SOB54296.1"/>
    </source>
</evidence>
<keyword evidence="1 7" id="KW-0436">Ligase</keyword>
<comment type="similarity">
    <text evidence="7">Belongs to the NAD-dependent DNA ligase family. LigB subfamily.</text>
</comment>
<dbReference type="Gene3D" id="3.30.470.30">
    <property type="entry name" value="DNA ligase/mRNA capping enzyme"/>
    <property type="match status" value="1"/>
</dbReference>
<comment type="catalytic activity">
    <reaction evidence="6 7">
        <text>NAD(+) + (deoxyribonucleotide)n-3'-hydroxyl + 5'-phospho-(deoxyribonucleotide)m = (deoxyribonucleotide)n+m + AMP + beta-nicotinamide D-nucleotide.</text>
        <dbReference type="EC" id="6.5.1.2"/>
    </reaction>
</comment>
<evidence type="ECO:0000256" key="4">
    <source>
        <dbReference type="ARBA" id="ARBA00023027"/>
    </source>
</evidence>
<dbReference type="InterPro" id="IPR013839">
    <property type="entry name" value="DNAligase_adenylation"/>
</dbReference>
<keyword evidence="3 7" id="KW-0227">DNA damage</keyword>
<dbReference type="GO" id="GO:0006260">
    <property type="term" value="P:DNA replication"/>
    <property type="evidence" value="ECO:0007669"/>
    <property type="project" value="UniProtKB-KW"/>
</dbReference>
<dbReference type="NCBIfam" id="NF005987">
    <property type="entry name" value="PRK08097.1"/>
    <property type="match status" value="1"/>
</dbReference>
<comment type="function">
    <text evidence="7">Catalyzes the formation of phosphodiester linkages between 5'-phosphoryl and 3'-hydroxyl groups in double-stranded DNA using NAD as a coenzyme and as the energy source for the reaction.</text>
</comment>
<dbReference type="PANTHER" id="PTHR47810">
    <property type="entry name" value="DNA LIGASE"/>
    <property type="match status" value="1"/>
</dbReference>
<dbReference type="SUPFAM" id="SSF47781">
    <property type="entry name" value="RuvA domain 2-like"/>
    <property type="match status" value="1"/>
</dbReference>
<keyword evidence="5 7" id="KW-0234">DNA repair</keyword>